<reference evidence="3" key="1">
    <citation type="journal article" date="2011" name="Science">
        <title>The plant cell wall-decomposing machinery underlies the functional diversity of forest fungi.</title>
        <authorList>
            <person name="Eastwood D.C."/>
            <person name="Floudas D."/>
            <person name="Binder M."/>
            <person name="Majcherczyk A."/>
            <person name="Schneider P."/>
            <person name="Aerts A."/>
            <person name="Asiegbu F.O."/>
            <person name="Baker S.E."/>
            <person name="Barry K."/>
            <person name="Bendiksby M."/>
            <person name="Blumentritt M."/>
            <person name="Coutinho P.M."/>
            <person name="Cullen D."/>
            <person name="de Vries R.P."/>
            <person name="Gathman A."/>
            <person name="Goodell B."/>
            <person name="Henrissat B."/>
            <person name="Ihrmark K."/>
            <person name="Kauserud H."/>
            <person name="Kohler A."/>
            <person name="LaButti K."/>
            <person name="Lapidus A."/>
            <person name="Lavin J.L."/>
            <person name="Lee Y.-H."/>
            <person name="Lindquist E."/>
            <person name="Lilly W."/>
            <person name="Lucas S."/>
            <person name="Morin E."/>
            <person name="Murat C."/>
            <person name="Oguiza J.A."/>
            <person name="Park J."/>
            <person name="Pisabarro A.G."/>
            <person name="Riley R."/>
            <person name="Rosling A."/>
            <person name="Salamov A."/>
            <person name="Schmidt O."/>
            <person name="Schmutz J."/>
            <person name="Skrede I."/>
            <person name="Stenlid J."/>
            <person name="Wiebenga A."/>
            <person name="Xie X."/>
            <person name="Kuees U."/>
            <person name="Hibbett D.S."/>
            <person name="Hoffmeister D."/>
            <person name="Hoegberg N."/>
            <person name="Martin F."/>
            <person name="Grigoriev I.V."/>
            <person name="Watkinson S.C."/>
        </authorList>
    </citation>
    <scope>NUCLEOTIDE SEQUENCE [LARGE SCALE GENOMIC DNA]</scope>
    <source>
        <strain evidence="3">strain S7.3</strain>
    </source>
</reference>
<dbReference type="Proteomes" id="UP000008063">
    <property type="component" value="Unassembled WGS sequence"/>
</dbReference>
<evidence type="ECO:0000256" key="1">
    <source>
        <dbReference type="SAM" id="MobiDB-lite"/>
    </source>
</evidence>
<gene>
    <name evidence="2" type="ORF">SERLA73DRAFT_69183</name>
</gene>
<feature type="region of interest" description="Disordered" evidence="1">
    <location>
        <begin position="101"/>
        <end position="150"/>
    </location>
</feature>
<dbReference type="EMBL" id="GL945475">
    <property type="protein sequence ID" value="EGO03284.1"/>
    <property type="molecule type" value="Genomic_DNA"/>
</dbReference>
<evidence type="ECO:0000313" key="3">
    <source>
        <dbReference type="Proteomes" id="UP000008063"/>
    </source>
</evidence>
<dbReference type="InParanoid" id="F8PK44"/>
<dbReference type="HOGENOM" id="CLU_1192383_0_0_1"/>
<organism evidence="3">
    <name type="scientific">Serpula lacrymans var. lacrymans (strain S7.3)</name>
    <name type="common">Dry rot fungus</name>
    <dbReference type="NCBI Taxonomy" id="936435"/>
    <lineage>
        <taxon>Eukaryota</taxon>
        <taxon>Fungi</taxon>
        <taxon>Dikarya</taxon>
        <taxon>Basidiomycota</taxon>
        <taxon>Agaricomycotina</taxon>
        <taxon>Agaricomycetes</taxon>
        <taxon>Agaricomycetidae</taxon>
        <taxon>Boletales</taxon>
        <taxon>Coniophorineae</taxon>
        <taxon>Serpulaceae</taxon>
        <taxon>Serpula</taxon>
    </lineage>
</organism>
<dbReference type="AlphaFoldDB" id="F8PK44"/>
<protein>
    <submittedName>
        <fullName evidence="2">Uncharacterized protein</fullName>
    </submittedName>
</protein>
<name>F8PK44_SERL3</name>
<feature type="compositionally biased region" description="Low complexity" evidence="1">
    <location>
        <begin position="109"/>
        <end position="121"/>
    </location>
</feature>
<proteinExistence type="predicted"/>
<dbReference type="eggNOG" id="ENOG502SQBI">
    <property type="taxonomic scope" value="Eukaryota"/>
</dbReference>
<dbReference type="OrthoDB" id="2758165at2759"/>
<evidence type="ECO:0000313" key="2">
    <source>
        <dbReference type="EMBL" id="EGO03284.1"/>
    </source>
</evidence>
<feature type="non-terminal residue" evidence="2">
    <location>
        <position position="233"/>
    </location>
</feature>
<accession>F8PK44</accession>
<keyword evidence="3" id="KW-1185">Reference proteome</keyword>
<sequence length="233" mass="25722">MFRVELVTHIWFRAADKVGFICTQSHWHYTIQEASSGTIATGHGLNPSYSTAITFYSILEDEYFVRPRAPHSQDVSSSGPITDGFASLIIAHYVDRADEDQDTGSACHSSQDSCTSSSSDDNSSHVRDENYGDNGEITKKRKANTSSSKNHSLKFPIHAHLLPTRGRHLSAVLPIIAVADEYNIIPLMSSMLYQRRVWHIDQPVIGIIFQGTGTVGQVLFGWLDHDSGTSGDL</sequence>